<dbReference type="EMBL" id="CP121252">
    <property type="protein sequence ID" value="WFP17942.1"/>
    <property type="molecule type" value="Genomic_DNA"/>
</dbReference>
<dbReference type="Pfam" id="PF01609">
    <property type="entry name" value="DDE_Tnp_1"/>
    <property type="match status" value="1"/>
</dbReference>
<dbReference type="PANTHER" id="PTHR34614">
    <property type="match status" value="1"/>
</dbReference>
<name>A0ABY8HA26_9MICC</name>
<evidence type="ECO:0000313" key="3">
    <source>
        <dbReference type="EMBL" id="WFP17942.1"/>
    </source>
</evidence>
<dbReference type="NCBIfam" id="NF033559">
    <property type="entry name" value="transpos_IS1634"/>
    <property type="match status" value="1"/>
</dbReference>
<dbReference type="SUPFAM" id="SSF53098">
    <property type="entry name" value="Ribonuclease H-like"/>
    <property type="match status" value="1"/>
</dbReference>
<evidence type="ECO:0000259" key="1">
    <source>
        <dbReference type="Pfam" id="PF01609"/>
    </source>
</evidence>
<reference evidence="2 4" key="1">
    <citation type="submission" date="2023-04" db="EMBL/GenBank/DDBJ databases">
        <title>Funneling lignin-derived compounds into biodiesel using alkali-halophilic Citricoccus sp. P2.</title>
        <authorList>
            <person name="Luo C.-B."/>
        </authorList>
    </citation>
    <scope>NUCLEOTIDE SEQUENCE [LARGE SCALE GENOMIC DNA]</scope>
    <source>
        <strain evidence="2 4">P2</strain>
    </source>
</reference>
<feature type="domain" description="Transposase IS4-like" evidence="1">
    <location>
        <begin position="178"/>
        <end position="452"/>
    </location>
</feature>
<dbReference type="InterPro" id="IPR012337">
    <property type="entry name" value="RNaseH-like_sf"/>
</dbReference>
<protein>
    <submittedName>
        <fullName evidence="2">IS1634 family transposase</fullName>
    </submittedName>
</protein>
<keyword evidence="4" id="KW-1185">Reference proteome</keyword>
<dbReference type="EMBL" id="CP121252">
    <property type="protein sequence ID" value="WFP17881.1"/>
    <property type="molecule type" value="Genomic_DNA"/>
</dbReference>
<accession>A0ABY8HA26</accession>
<dbReference type="Proteomes" id="UP001219037">
    <property type="component" value="Chromosome"/>
</dbReference>
<proteinExistence type="predicted"/>
<organism evidence="2 4">
    <name type="scientific">Citricoccus muralis</name>
    <dbReference type="NCBI Taxonomy" id="169134"/>
    <lineage>
        <taxon>Bacteria</taxon>
        <taxon>Bacillati</taxon>
        <taxon>Actinomycetota</taxon>
        <taxon>Actinomycetes</taxon>
        <taxon>Micrococcales</taxon>
        <taxon>Micrococcaceae</taxon>
        <taxon>Citricoccus</taxon>
    </lineage>
</organism>
<evidence type="ECO:0000313" key="4">
    <source>
        <dbReference type="Proteomes" id="UP001219037"/>
    </source>
</evidence>
<evidence type="ECO:0000313" key="2">
    <source>
        <dbReference type="EMBL" id="WFP17881.1"/>
    </source>
</evidence>
<dbReference type="InterPro" id="IPR047654">
    <property type="entry name" value="IS1634_transpos"/>
</dbReference>
<dbReference type="InterPro" id="IPR002559">
    <property type="entry name" value="Transposase_11"/>
</dbReference>
<dbReference type="PANTHER" id="PTHR34614:SF2">
    <property type="entry name" value="TRANSPOSASE IS4-LIKE DOMAIN-CONTAINING PROTEIN"/>
    <property type="match status" value="1"/>
</dbReference>
<sequence>MFVRKVKTASGATAVQIAHTKRGIQKIVEHIGSGHTDAEIAALVHIAKTKIAGDQEELDLELPSTPDQPGAQPSVALIGPRGTGSSAQLLWNVLEDAYQHLGFTGVGNTVFQKLVLARLIEPTSKTDTIRVLEELGVKAPSLRTIWRTLAESISQDWRDGFSRAAYAHALKTAGHAGLSVVLYDVTTLYFDANDEDELRKVGMSKERRVDPQIVVGLLVDREGFPLEIHCFEGNKAETLTLVPVLRSFQDRHQVKDLVVVADAGMLSAANLNALEDAGFSFIVGSRITKAPYDLAEHFDRHGTYFTDGQVLESSRTMGTGTNARARRVVYHYSFQREKRDNYSLNKQIEKAEKVASGARPVRKDRFVKLTGKKPGVDWALVERARQLLGLKGYVTNISPQVLEGGAVVAAYHDLWKVEKSFRMAKSDLRARPMFHHQRDSIEAHLTIVFCALAVARHLQAVTGVSIKKLVQALRPLRTVTIDINGQQLTAAPSIPADAQKLLDSLVSKTTH</sequence>
<gene>
    <name evidence="2" type="ORF">P8192_03475</name>
    <name evidence="3" type="ORF">P8192_09075</name>
</gene>